<dbReference type="InterPro" id="IPR027417">
    <property type="entry name" value="P-loop_NTPase"/>
</dbReference>
<dbReference type="KEGG" id="mif:Metin_0730"/>
<evidence type="ECO:0000256" key="7">
    <source>
        <dbReference type="PIRSR" id="PIRSR006809-2"/>
    </source>
</evidence>
<dbReference type="GO" id="GO:0005737">
    <property type="term" value="C:cytoplasm"/>
    <property type="evidence" value="ECO:0007669"/>
    <property type="project" value="UniProtKB-SubCell"/>
</dbReference>
<dbReference type="InterPro" id="IPR005225">
    <property type="entry name" value="Small_GTP-bd"/>
</dbReference>
<dbReference type="HAMAP" id="MF_00900">
    <property type="entry name" value="GTPase_HflX"/>
    <property type="match status" value="1"/>
</dbReference>
<dbReference type="GO" id="GO:0005525">
    <property type="term" value="F:GTP binding"/>
    <property type="evidence" value="ECO:0007669"/>
    <property type="project" value="UniProtKB-UniRule"/>
</dbReference>
<sequence>MDKKSLEELEELVKVLYNPVKSFVQIRKPDAKFQIGKGLVEKIKNYVRENNIDIVVFGNQLSPTQKYNLAKEFKVEVIDKIELVLQIFQKHARTKEAQLQVKLAELQYELPRAKEKVRLAKKGEQPGFMGYGDYEVERYYQKVKREIASIKKKLEKLREHRRIARKGREKFDSVGLVGYTNAGKTSLLNILCGEKKEAKNQVFTTLSTTTRRIRGIKRKILVTDTVGFMDDLPPFMIEAFLSTIEESSDSDLILLVIDASEDIEEIERKLKVNHEILEKVNCKSPIITVFNKCDLITEEKREEILTKLERYIVNPIFVSAKTGEGIERLKNLILDKLNLSIGVIETNNPKVVSFLYQNTEIIEDIEEEGKRIITFRAKEREVNRILKIHRVVREDGYRVS</sequence>
<dbReference type="Pfam" id="PF13167">
    <property type="entry name" value="GTP-bdg_N"/>
    <property type="match status" value="1"/>
</dbReference>
<dbReference type="InterPro" id="IPR042108">
    <property type="entry name" value="GTPase_HflX_N_sf"/>
</dbReference>
<dbReference type="OrthoDB" id="10150at2157"/>
<gene>
    <name evidence="5" type="primary">hflX</name>
    <name evidence="9" type="ordered locus">Metin_0730</name>
</gene>
<keyword evidence="1 7" id="KW-0479">Metal-binding</keyword>
<dbReference type="PANTHER" id="PTHR10229:SF8">
    <property type="entry name" value="GTPASE HFLX"/>
    <property type="match status" value="1"/>
</dbReference>
<dbReference type="NCBIfam" id="TIGR03156">
    <property type="entry name" value="GTP_HflX"/>
    <property type="match status" value="1"/>
</dbReference>
<dbReference type="NCBIfam" id="TIGR00231">
    <property type="entry name" value="small_GTP"/>
    <property type="match status" value="1"/>
</dbReference>
<dbReference type="SUPFAM" id="SSF52540">
    <property type="entry name" value="P-loop containing nucleoside triphosphate hydrolases"/>
    <property type="match status" value="1"/>
</dbReference>
<feature type="domain" description="Hflx-type G" evidence="8">
    <location>
        <begin position="172"/>
        <end position="341"/>
    </location>
</feature>
<comment type="subcellular location">
    <subcellularLocation>
        <location evidence="5">Cytoplasm</location>
    </subcellularLocation>
    <text evidence="5">May associate with membranes.</text>
</comment>
<feature type="binding site" evidence="6">
    <location>
        <begin position="291"/>
        <end position="294"/>
    </location>
    <ligand>
        <name>GTP</name>
        <dbReference type="ChEBI" id="CHEBI:37565"/>
    </ligand>
</feature>
<evidence type="ECO:0000256" key="4">
    <source>
        <dbReference type="ARBA" id="ARBA00023134"/>
    </source>
</evidence>
<dbReference type="PRINTS" id="PR00326">
    <property type="entry name" value="GTP1OBG"/>
</dbReference>
<dbReference type="InterPro" id="IPR016496">
    <property type="entry name" value="GTPase_HflX"/>
</dbReference>
<dbReference type="GO" id="GO:0003924">
    <property type="term" value="F:GTPase activity"/>
    <property type="evidence" value="ECO:0007669"/>
    <property type="project" value="UniProtKB-UniRule"/>
</dbReference>
<comment type="cofactor">
    <cofactor evidence="7">
        <name>Mg(2+)</name>
        <dbReference type="ChEBI" id="CHEBI:18420"/>
    </cofactor>
</comment>
<evidence type="ECO:0000313" key="10">
    <source>
        <dbReference type="Proteomes" id="UP000002061"/>
    </source>
</evidence>
<dbReference type="Proteomes" id="UP000002061">
    <property type="component" value="Chromosome"/>
</dbReference>
<dbReference type="AlphaFoldDB" id="D5VS44"/>
<dbReference type="PANTHER" id="PTHR10229">
    <property type="entry name" value="GTP-BINDING PROTEIN HFLX"/>
    <property type="match status" value="1"/>
</dbReference>
<feature type="binding site" evidence="6">
    <location>
        <begin position="319"/>
        <end position="321"/>
    </location>
    <ligand>
        <name>GTP</name>
        <dbReference type="ChEBI" id="CHEBI:37565"/>
    </ligand>
</feature>
<evidence type="ECO:0000259" key="8">
    <source>
        <dbReference type="PROSITE" id="PS51705"/>
    </source>
</evidence>
<feature type="binding site" evidence="6">
    <location>
        <begin position="224"/>
        <end position="227"/>
    </location>
    <ligand>
        <name>GTP</name>
        <dbReference type="ChEBI" id="CHEBI:37565"/>
    </ligand>
</feature>
<dbReference type="Gene3D" id="6.10.250.2860">
    <property type="match status" value="1"/>
</dbReference>
<dbReference type="HOGENOM" id="CLU_019597_2_0_2"/>
<keyword evidence="4 5" id="KW-0342">GTP-binding</keyword>
<dbReference type="eggNOG" id="arCOG00353">
    <property type="taxonomic scope" value="Archaea"/>
</dbReference>
<dbReference type="InterPro" id="IPR025121">
    <property type="entry name" value="GTPase_HflX_N"/>
</dbReference>
<feature type="binding site" evidence="6">
    <location>
        <begin position="178"/>
        <end position="185"/>
    </location>
    <ligand>
        <name>GTP</name>
        <dbReference type="ChEBI" id="CHEBI:37565"/>
    </ligand>
</feature>
<protein>
    <recommendedName>
        <fullName evidence="5">GTPase HflX</fullName>
    </recommendedName>
    <alternativeName>
        <fullName evidence="5">GTP-binding protein HflX</fullName>
    </alternativeName>
</protein>
<evidence type="ECO:0000256" key="3">
    <source>
        <dbReference type="ARBA" id="ARBA00022842"/>
    </source>
</evidence>
<evidence type="ECO:0000256" key="5">
    <source>
        <dbReference type="HAMAP-Rule" id="MF_00900"/>
    </source>
</evidence>
<evidence type="ECO:0000313" key="9">
    <source>
        <dbReference type="EMBL" id="ADG13397.1"/>
    </source>
</evidence>
<keyword evidence="3 7" id="KW-0460">Magnesium</keyword>
<dbReference type="CDD" id="cd01878">
    <property type="entry name" value="HflX"/>
    <property type="match status" value="1"/>
</dbReference>
<dbReference type="Gene3D" id="3.40.50.300">
    <property type="entry name" value="P-loop containing nucleotide triphosphate hydrolases"/>
    <property type="match status" value="1"/>
</dbReference>
<proteinExistence type="inferred from homology"/>
<dbReference type="GO" id="GO:0046872">
    <property type="term" value="F:metal ion binding"/>
    <property type="evidence" value="ECO:0007669"/>
    <property type="project" value="UniProtKB-KW"/>
</dbReference>
<keyword evidence="5" id="KW-0963">Cytoplasm</keyword>
<feature type="binding site" evidence="6">
    <location>
        <begin position="203"/>
        <end position="207"/>
    </location>
    <ligand>
        <name>GTP</name>
        <dbReference type="ChEBI" id="CHEBI:37565"/>
    </ligand>
</feature>
<dbReference type="PIRSF" id="PIRSF006809">
    <property type="entry name" value="GTP-binding_hflX_prd"/>
    <property type="match status" value="1"/>
</dbReference>
<dbReference type="Gene3D" id="3.40.50.11060">
    <property type="entry name" value="GTPase HflX, N-terminal domain"/>
    <property type="match status" value="1"/>
</dbReference>
<dbReference type="PROSITE" id="PS51705">
    <property type="entry name" value="G_HFLX"/>
    <property type="match status" value="1"/>
</dbReference>
<dbReference type="STRING" id="573063.Metin_0730"/>
<dbReference type="Pfam" id="PF16360">
    <property type="entry name" value="GTP-bdg_M"/>
    <property type="match status" value="1"/>
</dbReference>
<comment type="function">
    <text evidence="5">GTPase that associates with the 50S ribosomal subunit and may have a role during protein synthesis or ribosome biogenesis.</text>
</comment>
<evidence type="ECO:0000256" key="6">
    <source>
        <dbReference type="PIRSR" id="PIRSR006809-1"/>
    </source>
</evidence>
<organism evidence="9 10">
    <name type="scientific">Methanocaldococcus infernus (strain DSM 11812 / JCM 15783 / ME)</name>
    <dbReference type="NCBI Taxonomy" id="573063"/>
    <lineage>
        <taxon>Archaea</taxon>
        <taxon>Methanobacteriati</taxon>
        <taxon>Methanobacteriota</taxon>
        <taxon>Methanomada group</taxon>
        <taxon>Methanococci</taxon>
        <taxon>Methanococcales</taxon>
        <taxon>Methanocaldococcaceae</taxon>
        <taxon>Methanocaldococcus</taxon>
    </lineage>
</organism>
<name>D5VS44_METIM</name>
<feature type="binding site" evidence="7">
    <location>
        <position position="205"/>
    </location>
    <ligand>
        <name>Mg(2+)</name>
        <dbReference type="ChEBI" id="CHEBI:18420"/>
    </ligand>
</feature>
<evidence type="ECO:0000256" key="1">
    <source>
        <dbReference type="ARBA" id="ARBA00022723"/>
    </source>
</evidence>
<accession>D5VS44</accession>
<dbReference type="InterPro" id="IPR030394">
    <property type="entry name" value="G_HFLX_dom"/>
</dbReference>
<feature type="binding site" evidence="7">
    <location>
        <position position="185"/>
    </location>
    <ligand>
        <name>Mg(2+)</name>
        <dbReference type="ChEBI" id="CHEBI:18420"/>
    </ligand>
</feature>
<dbReference type="EMBL" id="CP002009">
    <property type="protein sequence ID" value="ADG13397.1"/>
    <property type="molecule type" value="Genomic_DNA"/>
</dbReference>
<keyword evidence="10" id="KW-1185">Reference proteome</keyword>
<evidence type="ECO:0000256" key="2">
    <source>
        <dbReference type="ARBA" id="ARBA00022741"/>
    </source>
</evidence>
<comment type="subunit">
    <text evidence="5">Monomer. Associates with the 50S ribosomal subunit.</text>
</comment>
<dbReference type="Pfam" id="PF01926">
    <property type="entry name" value="MMR_HSR1"/>
    <property type="match status" value="1"/>
</dbReference>
<dbReference type="InterPro" id="IPR032305">
    <property type="entry name" value="GTP-bd_M"/>
</dbReference>
<comment type="similarity">
    <text evidence="5">Belongs to the TRAFAC class OBG-HflX-like GTPase superfamily. HflX GTPase family.</text>
</comment>
<reference evidence="9" key="1">
    <citation type="submission" date="2010-04" db="EMBL/GenBank/DDBJ databases">
        <title>Complete sequence of Methanocaldococcus infernus ME.</title>
        <authorList>
            <consortium name="US DOE Joint Genome Institute"/>
            <person name="Lucas S."/>
            <person name="Copeland A."/>
            <person name="Lapidus A."/>
            <person name="Cheng J.-F."/>
            <person name="Bruce D."/>
            <person name="Goodwin L."/>
            <person name="Pitluck S."/>
            <person name="Munk A.C."/>
            <person name="Detter J.C."/>
            <person name="Han C."/>
            <person name="Tapia R."/>
            <person name="Land M."/>
            <person name="Hauser L."/>
            <person name="Kyrpides N."/>
            <person name="Mikhailova N."/>
            <person name="Sieprawska-Lupa M."/>
            <person name="Whitman W.B."/>
            <person name="Woyke T."/>
        </authorList>
    </citation>
    <scope>NUCLEOTIDE SEQUENCE [LARGE SCALE GENOMIC DNA]</scope>
    <source>
        <strain evidence="9">ME</strain>
    </source>
</reference>
<dbReference type="GO" id="GO:0043022">
    <property type="term" value="F:ribosome binding"/>
    <property type="evidence" value="ECO:0007669"/>
    <property type="project" value="TreeGrafter"/>
</dbReference>
<dbReference type="InterPro" id="IPR006073">
    <property type="entry name" value="GTP-bd"/>
</dbReference>
<keyword evidence="2 5" id="KW-0547">Nucleotide-binding</keyword>